<dbReference type="EMBL" id="CP002630">
    <property type="protein sequence ID" value="AEB12489.1"/>
    <property type="molecule type" value="Genomic_DNA"/>
</dbReference>
<evidence type="ECO:0000313" key="3">
    <source>
        <dbReference type="Proteomes" id="UP000007030"/>
    </source>
</evidence>
<dbReference type="STRING" id="869210.Marky_1754"/>
<keyword evidence="1" id="KW-0732">Signal</keyword>
<dbReference type="AlphaFoldDB" id="F2NPI8"/>
<evidence type="ECO:0000313" key="2">
    <source>
        <dbReference type="EMBL" id="AEB12489.1"/>
    </source>
</evidence>
<dbReference type="RefSeq" id="WP_013704535.1">
    <property type="nucleotide sequence ID" value="NC_015387.1"/>
</dbReference>
<gene>
    <name evidence="2" type="ordered locus">Marky_1754</name>
</gene>
<accession>F2NPI8</accession>
<evidence type="ECO:0000256" key="1">
    <source>
        <dbReference type="SAM" id="SignalP"/>
    </source>
</evidence>
<protein>
    <recommendedName>
        <fullName evidence="4">Outer membrane protein beta-barrel domain-containing protein</fullName>
    </recommendedName>
</protein>
<dbReference type="KEGG" id="mhd:Marky_1754"/>
<dbReference type="Proteomes" id="UP000007030">
    <property type="component" value="Chromosome"/>
</dbReference>
<keyword evidence="3" id="KW-1185">Reference proteome</keyword>
<name>F2NPI8_MARHT</name>
<reference evidence="2 3" key="1">
    <citation type="journal article" date="2012" name="Stand. Genomic Sci.">
        <title>Complete genome sequence of the aerobic, heterotroph Marinithermus hydrothermalis type strain (T1(T)) from a deep-sea hydrothermal vent chimney.</title>
        <authorList>
            <person name="Copeland A."/>
            <person name="Gu W."/>
            <person name="Yasawong M."/>
            <person name="Lapidus A."/>
            <person name="Lucas S."/>
            <person name="Deshpande S."/>
            <person name="Pagani I."/>
            <person name="Tapia R."/>
            <person name="Cheng J.F."/>
            <person name="Goodwin L.A."/>
            <person name="Pitluck S."/>
            <person name="Liolios K."/>
            <person name="Ivanova N."/>
            <person name="Mavromatis K."/>
            <person name="Mikhailova N."/>
            <person name="Pati A."/>
            <person name="Chen A."/>
            <person name="Palaniappan K."/>
            <person name="Land M."/>
            <person name="Pan C."/>
            <person name="Brambilla E.M."/>
            <person name="Rohde M."/>
            <person name="Tindall B.J."/>
            <person name="Sikorski J."/>
            <person name="Goker M."/>
            <person name="Detter J.C."/>
            <person name="Bristow J."/>
            <person name="Eisen J.A."/>
            <person name="Markowitz V."/>
            <person name="Hugenholtz P."/>
            <person name="Kyrpides N.C."/>
            <person name="Klenk H.P."/>
            <person name="Woyke T."/>
        </authorList>
    </citation>
    <scope>NUCLEOTIDE SEQUENCE [LARGE SCALE GENOMIC DNA]</scope>
    <source>
        <strain evidence="3">DSM 14884 / JCM 11576 / T1</strain>
    </source>
</reference>
<sequence length="146" mass="14769">MKRVVFAVLALAGLAFAQTPFVGGGFSVGNGFNLSAVVGVDDLTQVMDRPLGVRAALDVPLGGGQFRGDVSAYLGFPTTLQGEVTLPGPIVFYTGLGVAVSTSAGLNLLAGAHFPVVEPVNLFGEINASVFGGPGLTARAGVRFGF</sequence>
<feature type="chain" id="PRO_5003283990" description="Outer membrane protein beta-barrel domain-containing protein" evidence="1">
    <location>
        <begin position="18"/>
        <end position="146"/>
    </location>
</feature>
<evidence type="ECO:0008006" key="4">
    <source>
        <dbReference type="Google" id="ProtNLM"/>
    </source>
</evidence>
<dbReference type="HOGENOM" id="CLU_1775199_0_0_0"/>
<proteinExistence type="predicted"/>
<organism evidence="2 3">
    <name type="scientific">Marinithermus hydrothermalis (strain DSM 14884 / JCM 11576 / T1)</name>
    <dbReference type="NCBI Taxonomy" id="869210"/>
    <lineage>
        <taxon>Bacteria</taxon>
        <taxon>Thermotogati</taxon>
        <taxon>Deinococcota</taxon>
        <taxon>Deinococci</taxon>
        <taxon>Thermales</taxon>
        <taxon>Thermaceae</taxon>
        <taxon>Marinithermus</taxon>
    </lineage>
</organism>
<feature type="signal peptide" evidence="1">
    <location>
        <begin position="1"/>
        <end position="17"/>
    </location>
</feature>